<feature type="compositionally biased region" description="Pro residues" evidence="6">
    <location>
        <begin position="3254"/>
        <end position="3263"/>
    </location>
</feature>
<dbReference type="Pfam" id="PF00018">
    <property type="entry name" value="SH3_1"/>
    <property type="match status" value="2"/>
</dbReference>
<dbReference type="PANTHER" id="PTHR14167">
    <property type="entry name" value="SH3 DOMAIN-CONTAINING"/>
    <property type="match status" value="1"/>
</dbReference>
<feature type="compositionally biased region" description="Basic residues" evidence="6">
    <location>
        <begin position="207"/>
        <end position="218"/>
    </location>
</feature>
<feature type="domain" description="SH3" evidence="7">
    <location>
        <begin position="3637"/>
        <end position="3696"/>
    </location>
</feature>
<feature type="compositionally biased region" description="Polar residues" evidence="6">
    <location>
        <begin position="1686"/>
        <end position="1698"/>
    </location>
</feature>
<feature type="compositionally biased region" description="Polar residues" evidence="6">
    <location>
        <begin position="3191"/>
        <end position="3203"/>
    </location>
</feature>
<feature type="region of interest" description="Disordered" evidence="6">
    <location>
        <begin position="3189"/>
        <end position="3213"/>
    </location>
</feature>
<feature type="compositionally biased region" description="Low complexity" evidence="6">
    <location>
        <begin position="2427"/>
        <end position="2439"/>
    </location>
</feature>
<keyword evidence="3" id="KW-0677">Repeat</keyword>
<feature type="compositionally biased region" description="Pro residues" evidence="6">
    <location>
        <begin position="1340"/>
        <end position="1349"/>
    </location>
</feature>
<dbReference type="InterPro" id="IPR001452">
    <property type="entry name" value="SH3_domain"/>
</dbReference>
<keyword evidence="2 5" id="KW-0728">SH3 domain</keyword>
<feature type="region of interest" description="Disordered" evidence="6">
    <location>
        <begin position="1428"/>
        <end position="1474"/>
    </location>
</feature>
<dbReference type="RefSeq" id="XP_013164651.1">
    <property type="nucleotide sequence ID" value="XM_013309197.1"/>
</dbReference>
<feature type="region of interest" description="Disordered" evidence="6">
    <location>
        <begin position="600"/>
        <end position="621"/>
    </location>
</feature>
<feature type="region of interest" description="Disordered" evidence="6">
    <location>
        <begin position="3240"/>
        <end position="3263"/>
    </location>
</feature>
<dbReference type="GO" id="GO:0070161">
    <property type="term" value="C:anchoring junction"/>
    <property type="evidence" value="ECO:0007669"/>
    <property type="project" value="UniProtKB-SubCell"/>
</dbReference>
<feature type="compositionally biased region" description="Basic residues" evidence="6">
    <location>
        <begin position="1"/>
        <end position="19"/>
    </location>
</feature>
<keyword evidence="4" id="KW-0965">Cell junction</keyword>
<dbReference type="Gene3D" id="2.30.30.40">
    <property type="entry name" value="SH3 Domains"/>
    <property type="match status" value="3"/>
</dbReference>
<evidence type="ECO:0000256" key="3">
    <source>
        <dbReference type="ARBA" id="ARBA00022737"/>
    </source>
</evidence>
<evidence type="ECO:0000256" key="1">
    <source>
        <dbReference type="ARBA" id="ARBA00004282"/>
    </source>
</evidence>
<feature type="domain" description="SH3" evidence="7">
    <location>
        <begin position="3476"/>
        <end position="3535"/>
    </location>
</feature>
<feature type="domain" description="SH3" evidence="7">
    <location>
        <begin position="3405"/>
        <end position="3464"/>
    </location>
</feature>
<feature type="region of interest" description="Disordered" evidence="6">
    <location>
        <begin position="2310"/>
        <end position="2335"/>
    </location>
</feature>
<dbReference type="PROSITE" id="PS50002">
    <property type="entry name" value="SH3"/>
    <property type="match status" value="3"/>
</dbReference>
<feature type="compositionally biased region" description="Polar residues" evidence="6">
    <location>
        <begin position="1379"/>
        <end position="1390"/>
    </location>
</feature>
<dbReference type="Pfam" id="PF14604">
    <property type="entry name" value="SH3_9"/>
    <property type="match status" value="1"/>
</dbReference>
<evidence type="ECO:0000259" key="8">
    <source>
        <dbReference type="PROSITE" id="PS50831"/>
    </source>
</evidence>
<feature type="region of interest" description="Disordered" evidence="6">
    <location>
        <begin position="1686"/>
        <end position="1709"/>
    </location>
</feature>
<feature type="compositionally biased region" description="Basic and acidic residues" evidence="6">
    <location>
        <begin position="2461"/>
        <end position="2470"/>
    </location>
</feature>
<dbReference type="CDD" id="cd11780">
    <property type="entry name" value="SH3_Sorbs_3"/>
    <property type="match status" value="1"/>
</dbReference>
<feature type="compositionally biased region" description="Pro residues" evidence="6">
    <location>
        <begin position="827"/>
        <end position="841"/>
    </location>
</feature>
<feature type="region of interest" description="Disordered" evidence="6">
    <location>
        <begin position="797"/>
        <end position="860"/>
    </location>
</feature>
<dbReference type="PROSITE" id="PS50831">
    <property type="entry name" value="SOHO"/>
    <property type="match status" value="1"/>
</dbReference>
<dbReference type="KEGG" id="pxu:106115732"/>
<dbReference type="CTD" id="36084"/>
<feature type="region of interest" description="Disordered" evidence="6">
    <location>
        <begin position="3282"/>
        <end position="3307"/>
    </location>
</feature>
<dbReference type="InterPro" id="IPR036028">
    <property type="entry name" value="SH3-like_dom_sf"/>
</dbReference>
<comment type="subcellular location">
    <subcellularLocation>
        <location evidence="1">Cell junction</location>
    </subcellularLocation>
</comment>
<feature type="region of interest" description="Disordered" evidence="6">
    <location>
        <begin position="1"/>
        <end position="47"/>
    </location>
</feature>
<feature type="compositionally biased region" description="Polar residues" evidence="6">
    <location>
        <begin position="802"/>
        <end position="817"/>
    </location>
</feature>
<evidence type="ECO:0000256" key="2">
    <source>
        <dbReference type="ARBA" id="ARBA00022443"/>
    </source>
</evidence>
<feature type="compositionally biased region" description="Low complexity" evidence="6">
    <location>
        <begin position="1311"/>
        <end position="1339"/>
    </location>
</feature>
<dbReference type="SUPFAM" id="SSF50044">
    <property type="entry name" value="SH3-domain"/>
    <property type="match status" value="3"/>
</dbReference>
<protein>
    <submittedName>
        <fullName evidence="9">Uncharacterized protein LOC106115732 isoform X1</fullName>
    </submittedName>
</protein>
<dbReference type="InterPro" id="IPR003127">
    <property type="entry name" value="SoHo_dom"/>
</dbReference>
<reference evidence="9" key="1">
    <citation type="submission" date="2025-08" db="UniProtKB">
        <authorList>
            <consortium name="RefSeq"/>
        </authorList>
    </citation>
    <scope>IDENTIFICATION</scope>
</reference>
<dbReference type="Proteomes" id="UP000694872">
    <property type="component" value="Unplaced"/>
</dbReference>
<dbReference type="InterPro" id="IPR050384">
    <property type="entry name" value="Endophilin_SH3RF"/>
</dbReference>
<dbReference type="FunFam" id="2.30.30.40:FF:000001">
    <property type="entry name" value="Sorbin and SH3 domain-containing protein 1 isoform 2"/>
    <property type="match status" value="1"/>
</dbReference>
<accession>A0AAJ6Z3I9</accession>
<evidence type="ECO:0000259" key="7">
    <source>
        <dbReference type="PROSITE" id="PS50002"/>
    </source>
</evidence>
<gene>
    <name evidence="9" type="primary">LOC106115732</name>
</gene>
<dbReference type="PANTHER" id="PTHR14167:SF116">
    <property type="entry name" value="CAP, ISOFORM AC"/>
    <property type="match status" value="1"/>
</dbReference>
<evidence type="ECO:0000256" key="5">
    <source>
        <dbReference type="PROSITE-ProRule" id="PRU00192"/>
    </source>
</evidence>
<evidence type="ECO:0000256" key="4">
    <source>
        <dbReference type="ARBA" id="ARBA00022949"/>
    </source>
</evidence>
<evidence type="ECO:0000313" key="9">
    <source>
        <dbReference type="RefSeq" id="XP_013164651.1"/>
    </source>
</evidence>
<feature type="compositionally biased region" description="Low complexity" evidence="6">
    <location>
        <begin position="666"/>
        <end position="676"/>
    </location>
</feature>
<feature type="region of interest" description="Disordered" evidence="6">
    <location>
        <begin position="203"/>
        <end position="252"/>
    </location>
</feature>
<feature type="region of interest" description="Disordered" evidence="6">
    <location>
        <begin position="657"/>
        <end position="677"/>
    </location>
</feature>
<feature type="compositionally biased region" description="Polar residues" evidence="6">
    <location>
        <begin position="1899"/>
        <end position="1916"/>
    </location>
</feature>
<proteinExistence type="predicted"/>
<feature type="region of interest" description="Disordered" evidence="6">
    <location>
        <begin position="368"/>
        <end position="390"/>
    </location>
</feature>
<dbReference type="CDD" id="cd11781">
    <property type="entry name" value="SH3_Sorbs_1"/>
    <property type="match status" value="1"/>
</dbReference>
<feature type="compositionally biased region" description="Polar residues" evidence="6">
    <location>
        <begin position="2313"/>
        <end position="2335"/>
    </location>
</feature>
<dbReference type="GeneID" id="106115732"/>
<feature type="region of interest" description="Disordered" evidence="6">
    <location>
        <begin position="2374"/>
        <end position="2470"/>
    </location>
</feature>
<organism evidence="9">
    <name type="scientific">Papilio xuthus</name>
    <name type="common">Asian swallowtail butterfly</name>
    <dbReference type="NCBI Taxonomy" id="66420"/>
    <lineage>
        <taxon>Eukaryota</taxon>
        <taxon>Metazoa</taxon>
        <taxon>Ecdysozoa</taxon>
        <taxon>Arthropoda</taxon>
        <taxon>Hexapoda</taxon>
        <taxon>Insecta</taxon>
        <taxon>Pterygota</taxon>
        <taxon>Neoptera</taxon>
        <taxon>Endopterygota</taxon>
        <taxon>Lepidoptera</taxon>
        <taxon>Glossata</taxon>
        <taxon>Ditrysia</taxon>
        <taxon>Papilionoidea</taxon>
        <taxon>Papilionidae</taxon>
        <taxon>Papilioninae</taxon>
        <taxon>Papilio</taxon>
    </lineage>
</organism>
<feature type="compositionally biased region" description="Basic and acidic residues" evidence="6">
    <location>
        <begin position="952"/>
        <end position="977"/>
    </location>
</feature>
<dbReference type="SMART" id="SM00459">
    <property type="entry name" value="Sorb"/>
    <property type="match status" value="1"/>
</dbReference>
<feature type="domain" description="SoHo" evidence="8">
    <location>
        <begin position="1487"/>
        <end position="1548"/>
    </location>
</feature>
<feature type="region of interest" description="Disordered" evidence="6">
    <location>
        <begin position="952"/>
        <end position="998"/>
    </location>
</feature>
<feature type="compositionally biased region" description="Basic and acidic residues" evidence="6">
    <location>
        <begin position="1441"/>
        <end position="1452"/>
    </location>
</feature>
<feature type="region of interest" description="Disordered" evidence="6">
    <location>
        <begin position="1893"/>
        <end position="1972"/>
    </location>
</feature>
<evidence type="ECO:0000256" key="6">
    <source>
        <dbReference type="SAM" id="MobiDB-lite"/>
    </source>
</evidence>
<feature type="region of interest" description="Disordered" evidence="6">
    <location>
        <begin position="1304"/>
        <end position="1396"/>
    </location>
</feature>
<feature type="region of interest" description="Disordered" evidence="6">
    <location>
        <begin position="1754"/>
        <end position="1776"/>
    </location>
</feature>
<feature type="compositionally biased region" description="Polar residues" evidence="6">
    <location>
        <begin position="607"/>
        <end position="621"/>
    </location>
</feature>
<feature type="compositionally biased region" description="Polar residues" evidence="6">
    <location>
        <begin position="2398"/>
        <end position="2417"/>
    </location>
</feature>
<name>A0AAJ6Z3I9_PAPXU</name>
<dbReference type="SMART" id="SM00326">
    <property type="entry name" value="SH3"/>
    <property type="match status" value="3"/>
</dbReference>
<feature type="compositionally biased region" description="Polar residues" evidence="6">
    <location>
        <begin position="1924"/>
        <end position="1968"/>
    </location>
</feature>
<sequence>MPERPKRRKNNKNKRKNKNFRADPSVSNSRSNDDGDTQSLENKDVQKCETDSIVEEKIVIDNLSESVSISTSNNFENVQIVEESCKTDTNVQDQEISDNLSEKTSTCDTIGQVEKNVEEKCENNSIVQIKDIADNLSQKTSTTDDVDKVFKNCTNGDNNIKVSIEPAKLFLKGDNNSAILCDTVEGTLNNAIISNTYVVESPDQSNKKKSKLSSSKKSKSVDDDESPKITEITDETPSALDPENTISSTENSGLVVDIDSDVEWENTVDLEEHKLPKIEELVTGTLTVTTMPLTVAHCEQAKLLSPEEEQSLRRYLQTLNLATSPSTSLEIKTEIEQIINSEIKHRLRKKGFADDVLSQRLCPPRTLDVIDEEGSGDSSIQSRRHSYLSDKKSDIDDLEDDVFEKPGHQSALKKKYDTHWNNKLKEKSSTRQIPQTCVLVGAKLKEPEICEARGGWSVQTVEKMTGAEIVYLTDSSSSTSSIYDVGEDETENGQDTDVSVRMITPTIEVTDTENFLKKTFISDNKNNISITEQKSIEAKNDLSSKSEESFKTNYKHKSSVDEIDRNLHEVVVLSTDNIKTNLTVKDVDEMEKPQDTIKTAESLAGKSESNYPIKSENRSNSSKRFHDYDLEMKVLKCELNDAINHLIMEVSDSEIVNESSKDSFTRQDSSSSLSSSQCTAIYNPNSSLNDLSNNDDSSQISKEIKDYTKESTTTSHVNDVIEHIHTNSAHNIKDLDSVVNQPQRLRDICVDKISSFPYGLKILEELANVSLRLQSMNNLATDEIINNDLIEITKKKNYGPMDTSNKQTSNYTRQTVQKLKKSEDDSPPPIPPPPIPPPPVIPRKTSLKKSQEGQSPSDVQKVEVPYICLSPSQKMLMEKTNTVVTNMEKNSQENISKINVNRPIGLKSQQQFEKPTMRPLKSETGSRLMALISDPSITSNIKSSLNKFNDEQSHFTQKIEETKSSRKYSDPDQRKFTSDIFKPIPPPRPKKMSSSYYESDENSDFAESSFKTMKSEKRSFHFSTGNLNKEIEDDISTIQNMHRNYVNVRDQNMEVSSPRRPSLPQDLCDQQMEYIRQKEKEVEAEIRRLEEEKIKPIVRKGPRAPMLTEKDINNDTLWNARQKHTTRGTIWTTGTMDKSRKDKNSNIFSSSQEELLREKMYSEYLNEISEREQRKHHKVIKITKTQLPSDTRMISKSMSALDVLDARVNNRIEEEFISKARERWSKLGIRDPESEDERNNKTNVYREPKVIEHKIKVIEAGEEKDVHNLPNHLQEFVTFTADKNQEPGSTETVMIAPTFRARSTSPAVWRPGAPAPSVSPGAPVSAAAAVSPGAAAASSAPPPPPPPVWSPAASPQAPRKPFRPVHFEDTPPARRKFVNTEQNGCTSGSESEGRLRTSLSAPAAGLSALGATSRLPRVQNPTVTLLQKARENHLSRASNIQERDPRLPRDRPSPPIGDPVHALRKGYLSEGEADRREYVHTGSRKMADANRKVEGIGPTTKEGMPVALRSEVKDPSRWYKKMYDTIHKNKYDDDYVTIRYKNRQGQPPLRVSSSRSQYAYFDPRSGYLSEPEGGLGRLSACDAYDSDVTTGHRRRTASVQEDRRDDFVYLPNNKYSTLASARASQEVYKNQPGRIENYVPGKSSVVDKEAKQWWDEVMDIFDGWLDDNSPLPPYTTLLARAIQKSQNISSTTSLPQTSPKEKKDVTSTILSKSNMARALKESGYESDSTLIFRRREETDTPLSPAERRAAYKDLQAGGEPPLRGFRSPAPPRQDDSEIEYIPISSTLTKIRVHKKTPHVHEIVCYPLTNIQSSEINDTSNKIFKLDRPDLTRDFPPAPPRRISSKNSKTLKFVTSSRHSSISPIRTTVEDSNVNFLKNKLNNKLNRQNTHVILKKDTKMSSNKLSKCRELSTSAPPSVNRKDLSSSTSISKRNTVERGTSSFSSPRRTLQPTEYSTQNKPGDSNTSVVIENGAGRRTPISNILDKVTSLDKLWSSQKRNERIDVTKYKERSMNKISIATTSRPSTSKTSSCLDAKTLPRNVTHKSRDMVRTSEKIQKLKSSNTLPKPNFPLTYKSATTKSSRLGSLQATSNISKSTSNIPSNTKKVNNIRTAVVTNLKKKKSLESVVIRPRSVPCHETCNKKTKYPVLKKESVKSKTSDTSLVAELAENQFKTYGQEGFDYSSPKDITRKQINPKDLKETRESVLSDSFFRHLFLGSTPVPANSIAEQSLLNSVQEKAKHFQSLPQTITPNTSNKFNSYLIHRKPVSLSRFKAWDKNSSPTRTYNARSVSWPGKMDGEIRKFQSLSKPDGFGSMSSLSTIRSKSEPPTNKIYFSQTSRPVSPSIVFYKKTEIERKSVSPSKIIYLQPRSTSPYSIHKTPHVKFSSEETSKKLQKPIKTIQSENDDTPNTISFSQKSRPVSPKVKNTSSKSRSQSTSPVSFRSPSYRRIHNARVQSRQLSELCRKENRTKSADSLEINKYRKNDTIRAKSDTNLYTNDPDYDEYIQDIQNSKLRSERFRELNRYYAYLERVAELEKATSTCDLRHRKKDEEIIDFDRWKKIRAIERAEEELNNLYHKLKVAQSENSILFYPKDLNDFRWNSGKERGLRVKEKSVEDLKEEFQQKTYPEPSESGQFQDRYKPLWRGKSVAETAFNINKKGDSEQKKSRITNKSIKLVSQDTSFSELQKKLGLKNHLWSSLSMDQVNALKNQLNAIYSKELETKTNKEHDKYTVEIKDTNNINKPALHVRCNSLITSPTTAGHGHDLSKSDSIAAIAYTRSSEKDMKNNVNKQMSLSEIEKKKISQSLSKEVLNRINKNEKSEIKPLEIKQISTKESDNTLIKNKNEVKSRSDLETNLSSLITRDIEDKRKRHIVFPIANTETTYHSSTSETETGSSDISNKTAIYKGPSKEVLKKVEYFESVTSITKPNVIYSSRENSEEATSLLKVNSYCRDIKADQKPLSQSQSCTNIKELFGESEKNKFLSLPSQPDLHSRSPSPYSEVCISDRHTPDTLRYSSDEAMWRSRTPSPDPERYWRAYIKLARAGEVRRLARRFDSPSAAGAVLRRHRSDPEIARNVLNINWSSTEKNSPQRERCRAILPVARIPLRPTNRFMPHIDVISKLAALRKRTSPRSRSAEEALECRPGEVERIRKRFEAMSLLGPIYSSAPDVRELHDIAPYLAGSWIAHRYPKPSDNNRSIPNTETLINGRKSPIKKEPKLAMTKDSVKLSSILKCDHLAKQEFDPAAHRPASRYEPPRAPPRPPPAAWPQRLAPFVTASRHTVTFQENDSAPEPPRRVTHGSYSDTESPSRRYVEGDVNIHYRCPVRREPLPLVPERELARHQAEHMKRLYRDQKRHKYLQEKDIHLFDIEAFDASIKELQDMQNRRHQDNFMPSQKTVVPLNRYDEAEKLVARALYAFNGQTTRELTFKKGDLINVRRQIDSNWYEGEVHGRIGLFPYNYVEILKGDTYTHSPKKPVAVEGQARAKFDFTAQTNLELPLKKGEVVVLTRRIDQNWWEGRNGTKTGIFPDSYVTVLQEPSQAEPPSLAHNACNVEKPAASPAAHGLVNGAARRTLQQHSYTPQHNSPALANAPPATAPLPVSGYLAKPAHATLASSERGYGAAPAGDLNNAEPLYVDTNAEAVPYRAMYKYRPQNPDELELQEGDTVYVLEKCDDGWYVGSSQRTGRFGTFPGNYVERI</sequence>